<evidence type="ECO:0000313" key="3">
    <source>
        <dbReference type="Proteomes" id="UP000249396"/>
    </source>
</evidence>
<organism evidence="2 3">
    <name type="scientific">Candidatus Methylumidiphilus alinenensis</name>
    <dbReference type="NCBI Taxonomy" id="2202197"/>
    <lineage>
        <taxon>Bacteria</taxon>
        <taxon>Pseudomonadati</taxon>
        <taxon>Pseudomonadota</taxon>
        <taxon>Gammaproteobacteria</taxon>
        <taxon>Methylococcales</taxon>
        <taxon>Candidatus Methylumidiphilus</taxon>
    </lineage>
</organism>
<accession>A0A2W4RQ37</accession>
<dbReference type="EMBL" id="QJPH01000103">
    <property type="protein sequence ID" value="PZN85892.1"/>
    <property type="molecule type" value="Genomic_DNA"/>
</dbReference>
<gene>
    <name evidence="2" type="ORF">DM484_01225</name>
</gene>
<protein>
    <recommendedName>
        <fullName evidence="1">Putative conjugal transfer nickase/helicase TraI C-terminal domain-containing protein</fullName>
    </recommendedName>
</protein>
<dbReference type="InterPro" id="IPR036388">
    <property type="entry name" value="WH-like_DNA-bd_sf"/>
</dbReference>
<dbReference type="SUPFAM" id="SSF46785">
    <property type="entry name" value="Winged helix' DNA-binding domain"/>
    <property type="match status" value="1"/>
</dbReference>
<dbReference type="Gene3D" id="2.40.10.200">
    <property type="entry name" value="STY4665 C-terminal domain-like"/>
    <property type="match status" value="1"/>
</dbReference>
<reference evidence="2 3" key="1">
    <citation type="journal article" date="2018" name="Aquat. Microb. Ecol.">
        <title>Gammaproteobacterial methanotrophs dominate.</title>
        <authorList>
            <person name="Rissanen A.J."/>
            <person name="Saarenheimo J."/>
            <person name="Tiirola M."/>
            <person name="Peura S."/>
            <person name="Aalto S.L."/>
            <person name="Karvinen A."/>
            <person name="Nykanen H."/>
        </authorList>
    </citation>
    <scope>NUCLEOTIDE SEQUENCE [LARGE SCALE GENOMIC DNA]</scope>
    <source>
        <strain evidence="2">AMbin10</strain>
    </source>
</reference>
<dbReference type="Gene3D" id="1.10.10.10">
    <property type="entry name" value="Winged helix-like DNA-binding domain superfamily/Winged helix DNA-binding domain"/>
    <property type="match status" value="1"/>
</dbReference>
<evidence type="ECO:0000313" key="2">
    <source>
        <dbReference type="EMBL" id="PZN85892.1"/>
    </source>
</evidence>
<feature type="domain" description="Putative conjugal transfer nickase/helicase TraI C-terminal" evidence="1">
    <location>
        <begin position="87"/>
        <end position="198"/>
    </location>
</feature>
<dbReference type="InterPro" id="IPR011093">
    <property type="entry name" value="TraI_2_C"/>
</dbReference>
<dbReference type="Pfam" id="PF07515">
    <property type="entry name" value="TraI_2_C"/>
    <property type="match status" value="1"/>
</dbReference>
<comment type="caution">
    <text evidence="2">The sequence shown here is derived from an EMBL/GenBank/DDBJ whole genome shotgun (WGS) entry which is preliminary data.</text>
</comment>
<dbReference type="AlphaFoldDB" id="A0A2W4RQ37"/>
<dbReference type="InterPro" id="IPR036390">
    <property type="entry name" value="WH_DNA-bd_sf"/>
</dbReference>
<dbReference type="Proteomes" id="UP000249396">
    <property type="component" value="Unassembled WGS sequence"/>
</dbReference>
<sequence>MSSGVETGFSADEMPEDADAAMPVPVQQGMEHRQEVLEGNKAGDIEQLLSDLDACANSGAMVEETLSASQKRASAGGSSGKATANPLGREFLHWLMAGVQSGLIKYNRPESRVHVVREGVLLASPMIFKDYAAQMGSADYLSIQRSFIKLKLHQENTAGMNVYQYVFSGSNSVMTGFLIANPGIVFGTDVPGPNPLLNQR</sequence>
<proteinExistence type="predicted"/>
<name>A0A2W4RQ37_9GAMM</name>
<evidence type="ECO:0000259" key="1">
    <source>
        <dbReference type="Pfam" id="PF07515"/>
    </source>
</evidence>